<proteinExistence type="predicted"/>
<keyword evidence="2" id="KW-1185">Reference proteome</keyword>
<organism evidence="1 2">
    <name type="scientific">Parelaphostrongylus tenuis</name>
    <name type="common">Meningeal worm</name>
    <dbReference type="NCBI Taxonomy" id="148309"/>
    <lineage>
        <taxon>Eukaryota</taxon>
        <taxon>Metazoa</taxon>
        <taxon>Ecdysozoa</taxon>
        <taxon>Nematoda</taxon>
        <taxon>Chromadorea</taxon>
        <taxon>Rhabditida</taxon>
        <taxon>Rhabditina</taxon>
        <taxon>Rhabditomorpha</taxon>
        <taxon>Strongyloidea</taxon>
        <taxon>Metastrongylidae</taxon>
        <taxon>Parelaphostrongylus</taxon>
    </lineage>
</organism>
<accession>A0AAD5MYA0</accession>
<dbReference type="AlphaFoldDB" id="A0AAD5MYA0"/>
<evidence type="ECO:0000313" key="1">
    <source>
        <dbReference type="EMBL" id="KAJ1353249.1"/>
    </source>
</evidence>
<reference evidence="1" key="1">
    <citation type="submission" date="2021-06" db="EMBL/GenBank/DDBJ databases">
        <title>Parelaphostrongylus tenuis whole genome reference sequence.</title>
        <authorList>
            <person name="Garwood T.J."/>
            <person name="Larsen P.A."/>
            <person name="Fountain-Jones N.M."/>
            <person name="Garbe J.R."/>
            <person name="Macchietto M.G."/>
            <person name="Kania S.A."/>
            <person name="Gerhold R.W."/>
            <person name="Richards J.E."/>
            <person name="Wolf T.M."/>
        </authorList>
    </citation>
    <scope>NUCLEOTIDE SEQUENCE</scope>
    <source>
        <strain evidence="1">MNPRO001-30</strain>
        <tissue evidence="1">Meninges</tissue>
    </source>
</reference>
<gene>
    <name evidence="1" type="ORF">KIN20_009843</name>
</gene>
<name>A0AAD5MYA0_PARTN</name>
<dbReference type="EMBL" id="JAHQIW010001651">
    <property type="protein sequence ID" value="KAJ1353249.1"/>
    <property type="molecule type" value="Genomic_DNA"/>
</dbReference>
<protein>
    <submittedName>
        <fullName evidence="1">Uncharacterized protein</fullName>
    </submittedName>
</protein>
<dbReference type="Proteomes" id="UP001196413">
    <property type="component" value="Unassembled WGS sequence"/>
</dbReference>
<evidence type="ECO:0000313" key="2">
    <source>
        <dbReference type="Proteomes" id="UP001196413"/>
    </source>
</evidence>
<comment type="caution">
    <text evidence="1">The sequence shown here is derived from an EMBL/GenBank/DDBJ whole genome shotgun (WGS) entry which is preliminary data.</text>
</comment>
<sequence>MPEETSRKGGLPKGRLHSLGVLSTVTLARLSSALLTRSLKITVITAKQSKIRMKD</sequence>